<feature type="compositionally biased region" description="Pro residues" evidence="1">
    <location>
        <begin position="74"/>
        <end position="91"/>
    </location>
</feature>
<evidence type="ECO:0000313" key="4">
    <source>
        <dbReference type="Proteomes" id="UP000565441"/>
    </source>
</evidence>
<comment type="caution">
    <text evidence="3">The sequence shown here is derived from an EMBL/GenBank/DDBJ whole genome shotgun (WGS) entry which is preliminary data.</text>
</comment>
<feature type="region of interest" description="Disordered" evidence="1">
    <location>
        <begin position="71"/>
        <end position="127"/>
    </location>
</feature>
<dbReference type="OrthoDB" id="10602215at2759"/>
<dbReference type="Proteomes" id="UP000565441">
    <property type="component" value="Unassembled WGS sequence"/>
</dbReference>
<proteinExistence type="predicted"/>
<evidence type="ECO:0000313" key="3">
    <source>
        <dbReference type="EMBL" id="KAF5380562.1"/>
    </source>
</evidence>
<keyword evidence="4" id="KW-1185">Reference proteome</keyword>
<name>A0A8H5HC04_9AGAR</name>
<organism evidence="3 4">
    <name type="scientific">Tricholomella constricta</name>
    <dbReference type="NCBI Taxonomy" id="117010"/>
    <lineage>
        <taxon>Eukaryota</taxon>
        <taxon>Fungi</taxon>
        <taxon>Dikarya</taxon>
        <taxon>Basidiomycota</taxon>
        <taxon>Agaricomycotina</taxon>
        <taxon>Agaricomycetes</taxon>
        <taxon>Agaricomycetidae</taxon>
        <taxon>Agaricales</taxon>
        <taxon>Tricholomatineae</taxon>
        <taxon>Lyophyllaceae</taxon>
        <taxon>Tricholomella</taxon>
    </lineage>
</organism>
<protein>
    <submittedName>
        <fullName evidence="3">Uncharacterized protein</fullName>
    </submittedName>
</protein>
<keyword evidence="2" id="KW-0812">Transmembrane</keyword>
<evidence type="ECO:0000256" key="2">
    <source>
        <dbReference type="SAM" id="Phobius"/>
    </source>
</evidence>
<evidence type="ECO:0000256" key="1">
    <source>
        <dbReference type="SAM" id="MobiDB-lite"/>
    </source>
</evidence>
<accession>A0A8H5HC04</accession>
<feature type="compositionally biased region" description="Pro residues" evidence="1">
    <location>
        <begin position="112"/>
        <end position="127"/>
    </location>
</feature>
<dbReference type="EMBL" id="JAACJP010000013">
    <property type="protein sequence ID" value="KAF5380562.1"/>
    <property type="molecule type" value="Genomic_DNA"/>
</dbReference>
<dbReference type="AlphaFoldDB" id="A0A8H5HC04"/>
<gene>
    <name evidence="3" type="ORF">D9615_004480</name>
</gene>
<feature type="transmembrane region" description="Helical" evidence="2">
    <location>
        <begin position="45"/>
        <end position="66"/>
    </location>
</feature>
<keyword evidence="2" id="KW-0472">Membrane</keyword>
<keyword evidence="2" id="KW-1133">Transmembrane helix</keyword>
<sequence length="127" mass="13713">MSPTTLYRRDCDLFGNNCNDRVRPSTYAASVAIRLSSISVYCLNLPTHLVVVLFIIFATCFIQPLAPINSISRPAPPPGPPPVFEPAPPYDPTAYKAPAPPDPRLQQSQAGPAPPPVQYPPPSYSPS</sequence>
<reference evidence="3 4" key="1">
    <citation type="journal article" date="2020" name="ISME J.">
        <title>Uncovering the hidden diversity of litter-decomposition mechanisms in mushroom-forming fungi.</title>
        <authorList>
            <person name="Floudas D."/>
            <person name="Bentzer J."/>
            <person name="Ahren D."/>
            <person name="Johansson T."/>
            <person name="Persson P."/>
            <person name="Tunlid A."/>
        </authorList>
    </citation>
    <scope>NUCLEOTIDE SEQUENCE [LARGE SCALE GENOMIC DNA]</scope>
    <source>
        <strain evidence="3 4">CBS 661.87</strain>
    </source>
</reference>